<gene>
    <name evidence="1" type="ORF">IDH45_29335</name>
</gene>
<dbReference type="RefSeq" id="WP_190931715.1">
    <property type="nucleotide sequence ID" value="NZ_JACXJA010000052.1"/>
</dbReference>
<protein>
    <submittedName>
        <fullName evidence="1">Alpha/beta hydrolase</fullName>
    </submittedName>
</protein>
<reference evidence="1" key="1">
    <citation type="submission" date="2020-09" db="EMBL/GenBank/DDBJ databases">
        <title>A novel bacterium of genus Paenibacillus, isolated from South China Sea.</title>
        <authorList>
            <person name="Huang H."/>
            <person name="Mo K."/>
            <person name="Hu Y."/>
        </authorList>
    </citation>
    <scope>NUCLEOTIDE SEQUENCE</scope>
    <source>
        <strain evidence="1">IB182363</strain>
    </source>
</reference>
<dbReference type="EMBL" id="JACXJA010000052">
    <property type="protein sequence ID" value="MBD2866096.1"/>
    <property type="molecule type" value="Genomic_DNA"/>
</dbReference>
<sequence length="250" mass="27939">MEGTINRHTYNGRVLTMYVPPQYGTISGKLPVVYVHDGDELFSPDVSDSLTVLERMTADGLVRPLLLVGIDPKERRDEYTPWPAPKLTAQFNDFAGEGPAYLAYIVEELMPFIAERYRTESGPGHTGMIGASLGGLISMFAAYEYPGVFGQIGSISGSYWYERFVEYMKEKPIADGERRIYMYVGTAEGATKTNIQKTMVARTFEAHEVLLAGGFPPDRLKLHVEEGASHELSCFTDRFPEALQWMFPNG</sequence>
<proteinExistence type="predicted"/>
<dbReference type="Proteomes" id="UP000639396">
    <property type="component" value="Unassembled WGS sequence"/>
</dbReference>
<dbReference type="PANTHER" id="PTHR48098:SF3">
    <property type="entry name" value="IRON(III) ENTEROBACTIN ESTERASE"/>
    <property type="match status" value="1"/>
</dbReference>
<keyword evidence="1" id="KW-0378">Hydrolase</keyword>
<dbReference type="Gene3D" id="3.40.50.1820">
    <property type="entry name" value="alpha/beta hydrolase"/>
    <property type="match status" value="1"/>
</dbReference>
<evidence type="ECO:0000313" key="1">
    <source>
        <dbReference type="EMBL" id="MBD2866096.1"/>
    </source>
</evidence>
<dbReference type="Pfam" id="PF00756">
    <property type="entry name" value="Esterase"/>
    <property type="match status" value="1"/>
</dbReference>
<name>A0A927CHM3_9BACL</name>
<dbReference type="PANTHER" id="PTHR48098">
    <property type="entry name" value="ENTEROCHELIN ESTERASE-RELATED"/>
    <property type="match status" value="1"/>
</dbReference>
<dbReference type="InterPro" id="IPR000801">
    <property type="entry name" value="Esterase-like"/>
</dbReference>
<evidence type="ECO:0000313" key="2">
    <source>
        <dbReference type="Proteomes" id="UP000639396"/>
    </source>
</evidence>
<dbReference type="GO" id="GO:0016787">
    <property type="term" value="F:hydrolase activity"/>
    <property type="evidence" value="ECO:0007669"/>
    <property type="project" value="UniProtKB-KW"/>
</dbReference>
<dbReference type="SUPFAM" id="SSF53474">
    <property type="entry name" value="alpha/beta-Hydrolases"/>
    <property type="match status" value="1"/>
</dbReference>
<accession>A0A927CHM3</accession>
<comment type="caution">
    <text evidence="1">The sequence shown here is derived from an EMBL/GenBank/DDBJ whole genome shotgun (WGS) entry which is preliminary data.</text>
</comment>
<dbReference type="InterPro" id="IPR029058">
    <property type="entry name" value="AB_hydrolase_fold"/>
</dbReference>
<dbReference type="InterPro" id="IPR050583">
    <property type="entry name" value="Mycobacterial_A85_antigen"/>
</dbReference>
<dbReference type="AlphaFoldDB" id="A0A927CHM3"/>
<organism evidence="1 2">
    <name type="scientific">Paenibacillus oceani</name>
    <dbReference type="NCBI Taxonomy" id="2772510"/>
    <lineage>
        <taxon>Bacteria</taxon>
        <taxon>Bacillati</taxon>
        <taxon>Bacillota</taxon>
        <taxon>Bacilli</taxon>
        <taxon>Bacillales</taxon>
        <taxon>Paenibacillaceae</taxon>
        <taxon>Paenibacillus</taxon>
    </lineage>
</organism>
<keyword evidence="2" id="KW-1185">Reference proteome</keyword>